<sequence length="252" mass="28129">MSRSSWDNVRPECADDEIIVITSEDGSEPDDDGAGNSSYQTMLFQHAVNPSRDLDILCAMVTSQRGLDTNTRAYADEIYMVGSEAAEKIRQIVESGDRRSNADEMLAYNEETFAEAVDALFHRVYPQSQRSAIIRDVARVISVLTTKVPLNPRHVADSVSAALRLVSHYRKNSRYLGEKLAASESELSHTRGELSVISGRLQDILATNQSLFDNLTETQSCLTETQSRLSVVKSDAKHMYQKLREEGIDPLR</sequence>
<comment type="caution">
    <text evidence="1">The sequence shown here is derived from an EMBL/GenBank/DDBJ whole genome shotgun (WGS) entry which is preliminary data.</text>
</comment>
<accession>A0A427YWF7</accession>
<name>A0A427YWF7_9TREE</name>
<keyword evidence="2" id="KW-1185">Reference proteome</keyword>
<evidence type="ECO:0000313" key="2">
    <source>
        <dbReference type="Proteomes" id="UP000279259"/>
    </source>
</evidence>
<gene>
    <name evidence="1" type="ORF">EHS25_000550</name>
</gene>
<organism evidence="1 2">
    <name type="scientific">Saitozyma podzolica</name>
    <dbReference type="NCBI Taxonomy" id="1890683"/>
    <lineage>
        <taxon>Eukaryota</taxon>
        <taxon>Fungi</taxon>
        <taxon>Dikarya</taxon>
        <taxon>Basidiomycota</taxon>
        <taxon>Agaricomycotina</taxon>
        <taxon>Tremellomycetes</taxon>
        <taxon>Tremellales</taxon>
        <taxon>Trimorphomycetaceae</taxon>
        <taxon>Saitozyma</taxon>
    </lineage>
</organism>
<dbReference type="EMBL" id="RSCD01000001">
    <property type="protein sequence ID" value="RSH95458.1"/>
    <property type="molecule type" value="Genomic_DNA"/>
</dbReference>
<dbReference type="AlphaFoldDB" id="A0A427YWF7"/>
<dbReference type="OrthoDB" id="10319454at2759"/>
<reference evidence="1 2" key="1">
    <citation type="submission" date="2018-11" db="EMBL/GenBank/DDBJ databases">
        <title>Genome sequence of Saitozyma podzolica DSM 27192.</title>
        <authorList>
            <person name="Aliyu H."/>
            <person name="Gorte O."/>
            <person name="Ochsenreither K."/>
        </authorList>
    </citation>
    <scope>NUCLEOTIDE SEQUENCE [LARGE SCALE GENOMIC DNA]</scope>
    <source>
        <strain evidence="1 2">DSM 27192</strain>
    </source>
</reference>
<dbReference type="Proteomes" id="UP000279259">
    <property type="component" value="Unassembled WGS sequence"/>
</dbReference>
<evidence type="ECO:0000313" key="1">
    <source>
        <dbReference type="EMBL" id="RSH95458.1"/>
    </source>
</evidence>
<proteinExistence type="predicted"/>
<protein>
    <submittedName>
        <fullName evidence="1">Uncharacterized protein</fullName>
    </submittedName>
</protein>